<dbReference type="Gene3D" id="3.40.190.10">
    <property type="entry name" value="Periplasmic binding protein-like II"/>
    <property type="match status" value="2"/>
</dbReference>
<keyword evidence="2" id="KW-1185">Reference proteome</keyword>
<dbReference type="SUPFAM" id="SSF53850">
    <property type="entry name" value="Periplasmic binding protein-like II"/>
    <property type="match status" value="1"/>
</dbReference>
<evidence type="ECO:0000313" key="2">
    <source>
        <dbReference type="Proteomes" id="UP001519887"/>
    </source>
</evidence>
<feature type="non-terminal residue" evidence="1">
    <location>
        <position position="1"/>
    </location>
</feature>
<gene>
    <name evidence="1" type="ORF">K0U00_03735</name>
</gene>
<evidence type="ECO:0000313" key="1">
    <source>
        <dbReference type="EMBL" id="MBW7453148.1"/>
    </source>
</evidence>
<reference evidence="1 2" key="1">
    <citation type="submission" date="2021-07" db="EMBL/GenBank/DDBJ databases">
        <title>Paenibacillus radiodurans sp. nov., isolated from the southeastern edge of Tengger Desert.</title>
        <authorList>
            <person name="Zhang G."/>
        </authorList>
    </citation>
    <scope>NUCLEOTIDE SEQUENCE [LARGE SCALE GENOMIC DNA]</scope>
    <source>
        <strain evidence="1 2">CCM 7311</strain>
    </source>
</reference>
<dbReference type="Proteomes" id="UP001519887">
    <property type="component" value="Unassembled WGS sequence"/>
</dbReference>
<organism evidence="1 2">
    <name type="scientific">Paenibacillus sepulcri</name>
    <dbReference type="NCBI Taxonomy" id="359917"/>
    <lineage>
        <taxon>Bacteria</taxon>
        <taxon>Bacillati</taxon>
        <taxon>Bacillota</taxon>
        <taxon>Bacilli</taxon>
        <taxon>Bacillales</taxon>
        <taxon>Paenibacillaceae</taxon>
        <taxon>Paenibacillus</taxon>
    </lineage>
</organism>
<accession>A0ABS7BWX6</accession>
<dbReference type="EMBL" id="JAHZIK010000045">
    <property type="protein sequence ID" value="MBW7453148.1"/>
    <property type="molecule type" value="Genomic_DNA"/>
</dbReference>
<comment type="caution">
    <text evidence="1">The sequence shown here is derived from an EMBL/GenBank/DDBJ whole genome shotgun (WGS) entry which is preliminary data.</text>
</comment>
<name>A0ABS7BWX6_9BACL</name>
<proteinExistence type="predicted"/>
<protein>
    <submittedName>
        <fullName evidence="1">ABC transporter substrate-binding protein</fullName>
    </submittedName>
</protein>
<sequence>QVLNVIASPEVNSLLRFGKEGEHYTMDNGMYNRTVTPDEANKLGLDNFSWVITRKDASNLSNLPEVTEMFEYKFKTSQPMRDKIAVFKATNRPQWDKYSTDIEKARDETFWGIITGKLGIDAFDKFVSQYQQLGGKAVDEEANSLYSAQEEEYAKYDKWYEENITPYK</sequence>